<gene>
    <name evidence="1" type="ORF">EHP00_947</name>
</gene>
<accession>A0A1W0E702</accession>
<sequence>MPTYKITYVNKKLSLFNKFNAYHLKHNLHLDEYNSETSDEDGKPQYLAKSEIFEYENEEILNIKNSTEKRFVVTRDDRKRFYHTKKQDVSDQSSYFILLQTDQGFNMFEIDDWHLFMHYSEKNENSQEEKLEKVLQKEPLYHENNESVEEIDYNENFDDDDDGDIVVHIEKERKLSTSGTAIQNLVTELDIDNVQTWEKNETEALEEEKSSKKLKRAMSEKDLYKVFGSKTMSIKELLKNLTKLDFKLDDDEKQVIKKFLQNNCTVIQLKNTKEKHFKIKKNLKN</sequence>
<evidence type="ECO:0008006" key="3">
    <source>
        <dbReference type="Google" id="ProtNLM"/>
    </source>
</evidence>
<dbReference type="EMBL" id="MNPJ01000014">
    <property type="protein sequence ID" value="OQS55034.1"/>
    <property type="molecule type" value="Genomic_DNA"/>
</dbReference>
<dbReference type="AlphaFoldDB" id="A0A1W0E702"/>
<dbReference type="VEuPathDB" id="MicrosporidiaDB:EHP00_947"/>
<dbReference type="OrthoDB" id="76676at2759"/>
<name>A0A1W0E702_9MICR</name>
<evidence type="ECO:0000313" key="2">
    <source>
        <dbReference type="Proteomes" id="UP000192758"/>
    </source>
</evidence>
<keyword evidence="2" id="KW-1185">Reference proteome</keyword>
<proteinExistence type="predicted"/>
<evidence type="ECO:0000313" key="1">
    <source>
        <dbReference type="EMBL" id="OQS55034.1"/>
    </source>
</evidence>
<comment type="caution">
    <text evidence="1">The sequence shown here is derived from an EMBL/GenBank/DDBJ whole genome shotgun (WGS) entry which is preliminary data.</text>
</comment>
<dbReference type="Proteomes" id="UP000192758">
    <property type="component" value="Unassembled WGS sequence"/>
</dbReference>
<dbReference type="STRING" id="646526.A0A1W0E702"/>
<organism evidence="1 2">
    <name type="scientific">Ecytonucleospora hepatopenaei</name>
    <dbReference type="NCBI Taxonomy" id="646526"/>
    <lineage>
        <taxon>Eukaryota</taxon>
        <taxon>Fungi</taxon>
        <taxon>Fungi incertae sedis</taxon>
        <taxon>Microsporidia</taxon>
        <taxon>Enterocytozoonidae</taxon>
        <taxon>Ecytonucleospora</taxon>
    </lineage>
</organism>
<reference evidence="1 2" key="1">
    <citation type="journal article" date="2017" name="Environ. Microbiol.">
        <title>Decay of the glycolytic pathway and adaptation to intranuclear parasitism within Enterocytozoonidae microsporidia.</title>
        <authorList>
            <person name="Wiredu Boakye D."/>
            <person name="Jaroenlak P."/>
            <person name="Prachumwat A."/>
            <person name="Williams T.A."/>
            <person name="Bateman K.S."/>
            <person name="Itsathitphaisarn O."/>
            <person name="Sritunyalucksana K."/>
            <person name="Paszkiewicz K.H."/>
            <person name="Moore K.A."/>
            <person name="Stentiford G.D."/>
            <person name="Williams B.A."/>
        </authorList>
    </citation>
    <scope>NUCLEOTIDE SEQUENCE [LARGE SCALE GENOMIC DNA]</scope>
    <source>
        <strain evidence="1 2">TH1</strain>
    </source>
</reference>
<protein>
    <recommendedName>
        <fullName evidence="3">Transcription initiation factor IIF subunit alpha</fullName>
    </recommendedName>
</protein>